<keyword evidence="3" id="KW-1185">Reference proteome</keyword>
<reference evidence="2" key="1">
    <citation type="submission" date="2021-02" db="EMBL/GenBank/DDBJ databases">
        <title>First Annotated Genome of the Yellow-green Alga Tribonema minus.</title>
        <authorList>
            <person name="Mahan K.M."/>
        </authorList>
    </citation>
    <scope>NUCLEOTIDE SEQUENCE</scope>
    <source>
        <strain evidence="2">UTEX B ZZ1240</strain>
    </source>
</reference>
<dbReference type="AlphaFoldDB" id="A0A836CHN9"/>
<protein>
    <submittedName>
        <fullName evidence="2">Uncharacterized protein</fullName>
    </submittedName>
</protein>
<gene>
    <name evidence="2" type="ORF">JKP88DRAFT_315677</name>
</gene>
<evidence type="ECO:0000313" key="3">
    <source>
        <dbReference type="Proteomes" id="UP000664859"/>
    </source>
</evidence>
<comment type="caution">
    <text evidence="2">The sequence shown here is derived from an EMBL/GenBank/DDBJ whole genome shotgun (WGS) entry which is preliminary data.</text>
</comment>
<proteinExistence type="predicted"/>
<feature type="region of interest" description="Disordered" evidence="1">
    <location>
        <begin position="536"/>
        <end position="556"/>
    </location>
</feature>
<sequence>MRQAQDSYAILQHVYLTIAYTMYRRCRNALRQRTGNTDGRIQVQDIDATALHFSDILPAVQQPHVTPKRCDFAGAPPYPSCVHVPSATFQRLIHTMRVHLHHGTSKSKGAMNLMHMFTERLFVKFISHMVRTFLHYANRKVIRRRDVVYSLTAFEAFRKLHDLPRRLPASWFQGEIDEDYEPSSSSSDSDDGSTSSSDSSSDDEGGGGNVTPIPPAIPPVLHSSSSEEEGPQDLSGDGHLPLAPPPVSPTQSNFTAEEEEEEEQYLGGGGDYVPSEEQAEEHKEEEQDFGGGNDYSPPPHTPPPPPPQQLPPPTPPQPRPAAQRRQRTPRRLDLAPVLLHPRTRRPPTHLADFEQHLDMRTVSRILPANRRVVRIEHTQDNALRAFVAAYNHTPPTPRPRLTMRAVPDLLLINPVTTGGNRDRRDFATLAQELNIRLIIVGANGEESIAYGQAGGKTVFIERTQHYDPIYLIDTPERRAGRTSVTTPPAYVPRSASDLRQHADRNNGETQTLATLRRLRTAPAAASAMRRLQQVVRRTPVSSGHDTSPALPRVFPPRQREHTHNSWLYMPVILGALQTGPAPDTASAVVNAAVRIYRAVFQANSVTLAMVRDRLDDDRHMSAELQEALLGLSPPHANALALYALSTFRSSDELRG</sequence>
<feature type="region of interest" description="Disordered" evidence="1">
    <location>
        <begin position="177"/>
        <end position="335"/>
    </location>
</feature>
<feature type="compositionally biased region" description="Low complexity" evidence="1">
    <location>
        <begin position="183"/>
        <end position="199"/>
    </location>
</feature>
<organism evidence="2 3">
    <name type="scientific">Tribonema minus</name>
    <dbReference type="NCBI Taxonomy" id="303371"/>
    <lineage>
        <taxon>Eukaryota</taxon>
        <taxon>Sar</taxon>
        <taxon>Stramenopiles</taxon>
        <taxon>Ochrophyta</taxon>
        <taxon>PX clade</taxon>
        <taxon>Xanthophyceae</taxon>
        <taxon>Tribonematales</taxon>
        <taxon>Tribonemataceae</taxon>
        <taxon>Tribonema</taxon>
    </lineage>
</organism>
<feature type="compositionally biased region" description="Pro residues" evidence="1">
    <location>
        <begin position="296"/>
        <end position="319"/>
    </location>
</feature>
<evidence type="ECO:0000313" key="2">
    <source>
        <dbReference type="EMBL" id="KAG5184061.1"/>
    </source>
</evidence>
<dbReference type="EMBL" id="JAFCMP010000179">
    <property type="protein sequence ID" value="KAG5184061.1"/>
    <property type="molecule type" value="Genomic_DNA"/>
</dbReference>
<evidence type="ECO:0000256" key="1">
    <source>
        <dbReference type="SAM" id="MobiDB-lite"/>
    </source>
</evidence>
<accession>A0A836CHN9</accession>
<dbReference type="Proteomes" id="UP000664859">
    <property type="component" value="Unassembled WGS sequence"/>
</dbReference>
<name>A0A836CHN9_9STRA</name>